<dbReference type="InterPro" id="IPR042494">
    <property type="entry name" value="RNF103"/>
</dbReference>
<dbReference type="EMBL" id="JASPKZ010003802">
    <property type="protein sequence ID" value="KAJ9592811.1"/>
    <property type="molecule type" value="Genomic_DNA"/>
</dbReference>
<evidence type="ECO:0000256" key="1">
    <source>
        <dbReference type="SAM" id="Phobius"/>
    </source>
</evidence>
<evidence type="ECO:0000313" key="3">
    <source>
        <dbReference type="Proteomes" id="UP001233999"/>
    </source>
</evidence>
<keyword evidence="1" id="KW-0812">Transmembrane</keyword>
<keyword evidence="3" id="KW-1185">Reference proteome</keyword>
<dbReference type="GO" id="GO:0036503">
    <property type="term" value="P:ERAD pathway"/>
    <property type="evidence" value="ECO:0007669"/>
    <property type="project" value="TreeGrafter"/>
</dbReference>
<organism evidence="2 3">
    <name type="scientific">Diploptera punctata</name>
    <name type="common">Pacific beetle cockroach</name>
    <dbReference type="NCBI Taxonomy" id="6984"/>
    <lineage>
        <taxon>Eukaryota</taxon>
        <taxon>Metazoa</taxon>
        <taxon>Ecdysozoa</taxon>
        <taxon>Arthropoda</taxon>
        <taxon>Hexapoda</taxon>
        <taxon>Insecta</taxon>
        <taxon>Pterygota</taxon>
        <taxon>Neoptera</taxon>
        <taxon>Polyneoptera</taxon>
        <taxon>Dictyoptera</taxon>
        <taxon>Blattodea</taxon>
        <taxon>Blaberoidea</taxon>
        <taxon>Blaberidae</taxon>
        <taxon>Diplopterinae</taxon>
        <taxon>Diploptera</taxon>
    </lineage>
</organism>
<reference evidence="2" key="2">
    <citation type="submission" date="2023-05" db="EMBL/GenBank/DDBJ databases">
        <authorList>
            <person name="Fouks B."/>
        </authorList>
    </citation>
    <scope>NUCLEOTIDE SEQUENCE</scope>
    <source>
        <strain evidence="2">Stay&amp;Tobe</strain>
        <tissue evidence="2">Testes</tissue>
    </source>
</reference>
<reference evidence="2" key="1">
    <citation type="journal article" date="2023" name="IScience">
        <title>Live-bearing cockroach genome reveals convergent evolutionary mechanisms linked to viviparity in insects and beyond.</title>
        <authorList>
            <person name="Fouks B."/>
            <person name="Harrison M.C."/>
            <person name="Mikhailova A.A."/>
            <person name="Marchal E."/>
            <person name="English S."/>
            <person name="Carruthers M."/>
            <person name="Jennings E.C."/>
            <person name="Chiamaka E.L."/>
            <person name="Frigard R.A."/>
            <person name="Pippel M."/>
            <person name="Attardo G.M."/>
            <person name="Benoit J.B."/>
            <person name="Bornberg-Bauer E."/>
            <person name="Tobe S.S."/>
        </authorList>
    </citation>
    <scope>NUCLEOTIDE SEQUENCE</scope>
    <source>
        <strain evidence="2">Stay&amp;Tobe</strain>
    </source>
</reference>
<keyword evidence="1" id="KW-1133">Transmembrane helix</keyword>
<dbReference type="PANTHER" id="PTHR15302:SF0">
    <property type="entry name" value="E3 UBIQUITIN-PROTEIN LIGASE RNF103"/>
    <property type="match status" value="1"/>
</dbReference>
<sequence length="376" mass="43127">MRSLWIQAILLIVYLILVFFISRMLDLVLWYQHGITSTQIVDPLLLSVRQLKHLLENRGVSYAGYVEKKELAQLVEASAVVVQSEVEELSHVRSGTDGEKSVRERLSTPPTPSRFTGGAHFYEEVEDTKDSVWLVQVVPAGGSHSEPLLDDYSWRIVCSQVAPFAIRTGVFDCKLDRRLCSSKGWHHPLLLLALPKGTRAKDRVVLKTFTSARPQSIVEWVRDQLSIRVKNIQDVDELKRDWLQEKHNNTSASDNSNRNQDVKVLLLTHLLHPPLFLAALSIKFTGRIKFGMFSVKKEDTEAIKKKLKLLDHRIPSYIIITPERKVIYGRKRFEHFNFGSMNLFLRAVHPEMNDVFLCSLVIVNMLVCLQIFQMSQ</sequence>
<dbReference type="GO" id="GO:0016567">
    <property type="term" value="P:protein ubiquitination"/>
    <property type="evidence" value="ECO:0007669"/>
    <property type="project" value="InterPro"/>
</dbReference>
<comment type="caution">
    <text evidence="2">The sequence shown here is derived from an EMBL/GenBank/DDBJ whole genome shotgun (WGS) entry which is preliminary data.</text>
</comment>
<keyword evidence="1" id="KW-0472">Membrane</keyword>
<gene>
    <name evidence="2" type="ORF">L9F63_015502</name>
</gene>
<proteinExistence type="predicted"/>
<feature type="transmembrane region" description="Helical" evidence="1">
    <location>
        <begin position="355"/>
        <end position="372"/>
    </location>
</feature>
<evidence type="ECO:0000313" key="2">
    <source>
        <dbReference type="EMBL" id="KAJ9592811.1"/>
    </source>
</evidence>
<accession>A0AAD8EJT0</accession>
<dbReference type="PANTHER" id="PTHR15302">
    <property type="entry name" value="E3 UBIQUITIN-PROTEIN LIGASE RNF103"/>
    <property type="match status" value="1"/>
</dbReference>
<dbReference type="GO" id="GO:0005783">
    <property type="term" value="C:endoplasmic reticulum"/>
    <property type="evidence" value="ECO:0007669"/>
    <property type="project" value="TreeGrafter"/>
</dbReference>
<dbReference type="Proteomes" id="UP001233999">
    <property type="component" value="Unassembled WGS sequence"/>
</dbReference>
<feature type="transmembrane region" description="Helical" evidence="1">
    <location>
        <begin position="6"/>
        <end position="25"/>
    </location>
</feature>
<dbReference type="GO" id="GO:0004842">
    <property type="term" value="F:ubiquitin-protein transferase activity"/>
    <property type="evidence" value="ECO:0007669"/>
    <property type="project" value="InterPro"/>
</dbReference>
<name>A0AAD8EJT0_DIPPU</name>
<protein>
    <submittedName>
        <fullName evidence="2">Uncharacterized protein</fullName>
    </submittedName>
</protein>
<feature type="non-terminal residue" evidence="2">
    <location>
        <position position="1"/>
    </location>
</feature>
<dbReference type="AlphaFoldDB" id="A0AAD8EJT0"/>